<dbReference type="InterPro" id="IPR050109">
    <property type="entry name" value="HTH-type_TetR-like_transc_reg"/>
</dbReference>
<evidence type="ECO:0000256" key="3">
    <source>
        <dbReference type="ARBA" id="ARBA00023163"/>
    </source>
</evidence>
<dbReference type="Proteomes" id="UP000236754">
    <property type="component" value="Unassembled WGS sequence"/>
</dbReference>
<feature type="compositionally biased region" description="Basic residues" evidence="5">
    <location>
        <begin position="222"/>
        <end position="232"/>
    </location>
</feature>
<dbReference type="Pfam" id="PF21597">
    <property type="entry name" value="TetR_C_43"/>
    <property type="match status" value="1"/>
</dbReference>
<organism evidence="7 8">
    <name type="scientific">Actinacidiphila yanglinensis</name>
    <dbReference type="NCBI Taxonomy" id="310779"/>
    <lineage>
        <taxon>Bacteria</taxon>
        <taxon>Bacillati</taxon>
        <taxon>Actinomycetota</taxon>
        <taxon>Actinomycetes</taxon>
        <taxon>Kitasatosporales</taxon>
        <taxon>Streptomycetaceae</taxon>
        <taxon>Actinacidiphila</taxon>
    </lineage>
</organism>
<gene>
    <name evidence="7" type="ORF">SAMN05216223_103143</name>
</gene>
<evidence type="ECO:0000259" key="6">
    <source>
        <dbReference type="PROSITE" id="PS50977"/>
    </source>
</evidence>
<dbReference type="GO" id="GO:0000976">
    <property type="term" value="F:transcription cis-regulatory region binding"/>
    <property type="evidence" value="ECO:0007669"/>
    <property type="project" value="TreeGrafter"/>
</dbReference>
<dbReference type="Gene3D" id="1.10.357.10">
    <property type="entry name" value="Tetracycline Repressor, domain 2"/>
    <property type="match status" value="1"/>
</dbReference>
<keyword evidence="1" id="KW-0805">Transcription regulation</keyword>
<keyword evidence="2 4" id="KW-0238">DNA-binding</keyword>
<dbReference type="AlphaFoldDB" id="A0A1H5X8J4"/>
<dbReference type="PANTHER" id="PTHR30055">
    <property type="entry name" value="HTH-TYPE TRANSCRIPTIONAL REGULATOR RUTR"/>
    <property type="match status" value="1"/>
</dbReference>
<dbReference type="InterPro" id="IPR001647">
    <property type="entry name" value="HTH_TetR"/>
</dbReference>
<name>A0A1H5X8J4_9ACTN</name>
<dbReference type="InterPro" id="IPR036271">
    <property type="entry name" value="Tet_transcr_reg_TetR-rel_C_sf"/>
</dbReference>
<evidence type="ECO:0000256" key="5">
    <source>
        <dbReference type="SAM" id="MobiDB-lite"/>
    </source>
</evidence>
<proteinExistence type="predicted"/>
<reference evidence="7 8" key="1">
    <citation type="submission" date="2016-10" db="EMBL/GenBank/DDBJ databases">
        <authorList>
            <person name="de Groot N.N."/>
        </authorList>
    </citation>
    <scope>NUCLEOTIDE SEQUENCE [LARGE SCALE GENOMIC DNA]</scope>
    <source>
        <strain evidence="7 8">CGMCC 4.2023</strain>
    </source>
</reference>
<dbReference type="InterPro" id="IPR009057">
    <property type="entry name" value="Homeodomain-like_sf"/>
</dbReference>
<dbReference type="InterPro" id="IPR049445">
    <property type="entry name" value="TetR_SbtR-like_C"/>
</dbReference>
<sequence>MTVIAEVPEVAEKEISSAPRVRADALRNRERIVAAARDAFVEFGPEAPLDEIARRAGIGNATLYRHFADRRVLVHDVLLSVLVRTADHAEEAGARESDPFTALRRFAHAAVDERVGALCGLVAGMFDELTPDLNSQRDRLHRGVEALMDRARRAGQLRADVGVGDLMVALSQLTRPLPGIDCPGIEEVAHRHLHLFLDGLRPSAASDAALPGRPTVLDDLRGRRHKAPCTSS</sequence>
<keyword evidence="3" id="KW-0804">Transcription</keyword>
<feature type="region of interest" description="Disordered" evidence="5">
    <location>
        <begin position="211"/>
        <end position="232"/>
    </location>
</feature>
<dbReference type="EMBL" id="FNVU01000003">
    <property type="protein sequence ID" value="SEG07953.1"/>
    <property type="molecule type" value="Genomic_DNA"/>
</dbReference>
<dbReference type="PRINTS" id="PR00455">
    <property type="entry name" value="HTHTETR"/>
</dbReference>
<dbReference type="Pfam" id="PF00440">
    <property type="entry name" value="TetR_N"/>
    <property type="match status" value="1"/>
</dbReference>
<dbReference type="SUPFAM" id="SSF48498">
    <property type="entry name" value="Tetracyclin repressor-like, C-terminal domain"/>
    <property type="match status" value="1"/>
</dbReference>
<evidence type="ECO:0000313" key="8">
    <source>
        <dbReference type="Proteomes" id="UP000236754"/>
    </source>
</evidence>
<dbReference type="GO" id="GO:0003700">
    <property type="term" value="F:DNA-binding transcription factor activity"/>
    <property type="evidence" value="ECO:0007669"/>
    <property type="project" value="TreeGrafter"/>
</dbReference>
<feature type="DNA-binding region" description="H-T-H motif" evidence="4">
    <location>
        <begin position="48"/>
        <end position="67"/>
    </location>
</feature>
<evidence type="ECO:0000256" key="1">
    <source>
        <dbReference type="ARBA" id="ARBA00023015"/>
    </source>
</evidence>
<protein>
    <submittedName>
        <fullName evidence="7">Transcriptional regulator, TetR family</fullName>
    </submittedName>
</protein>
<evidence type="ECO:0000256" key="2">
    <source>
        <dbReference type="ARBA" id="ARBA00023125"/>
    </source>
</evidence>
<feature type="domain" description="HTH tetR-type" evidence="6">
    <location>
        <begin position="26"/>
        <end position="85"/>
    </location>
</feature>
<dbReference type="PANTHER" id="PTHR30055:SF234">
    <property type="entry name" value="HTH-TYPE TRANSCRIPTIONAL REGULATOR BETI"/>
    <property type="match status" value="1"/>
</dbReference>
<dbReference type="PROSITE" id="PS50977">
    <property type="entry name" value="HTH_TETR_2"/>
    <property type="match status" value="1"/>
</dbReference>
<evidence type="ECO:0000256" key="4">
    <source>
        <dbReference type="PROSITE-ProRule" id="PRU00335"/>
    </source>
</evidence>
<evidence type="ECO:0000313" key="7">
    <source>
        <dbReference type="EMBL" id="SEG07953.1"/>
    </source>
</evidence>
<accession>A0A1H5X8J4</accession>
<keyword evidence="8" id="KW-1185">Reference proteome</keyword>
<dbReference type="RefSeq" id="WP_407642800.1">
    <property type="nucleotide sequence ID" value="NZ_FNVU01000003.1"/>
</dbReference>
<dbReference type="SUPFAM" id="SSF46689">
    <property type="entry name" value="Homeodomain-like"/>
    <property type="match status" value="1"/>
</dbReference>